<organism evidence="2 3">
    <name type="scientific">Senna tora</name>
    <dbReference type="NCBI Taxonomy" id="362788"/>
    <lineage>
        <taxon>Eukaryota</taxon>
        <taxon>Viridiplantae</taxon>
        <taxon>Streptophyta</taxon>
        <taxon>Embryophyta</taxon>
        <taxon>Tracheophyta</taxon>
        <taxon>Spermatophyta</taxon>
        <taxon>Magnoliopsida</taxon>
        <taxon>eudicotyledons</taxon>
        <taxon>Gunneridae</taxon>
        <taxon>Pentapetalae</taxon>
        <taxon>rosids</taxon>
        <taxon>fabids</taxon>
        <taxon>Fabales</taxon>
        <taxon>Fabaceae</taxon>
        <taxon>Caesalpinioideae</taxon>
        <taxon>Cassia clade</taxon>
        <taxon>Senna</taxon>
    </lineage>
</organism>
<dbReference type="Proteomes" id="UP000634136">
    <property type="component" value="Unassembled WGS sequence"/>
</dbReference>
<comment type="caution">
    <text evidence="2">The sequence shown here is derived from an EMBL/GenBank/DDBJ whole genome shotgun (WGS) entry which is preliminary data.</text>
</comment>
<proteinExistence type="predicted"/>
<evidence type="ECO:0000256" key="1">
    <source>
        <dbReference type="SAM" id="MobiDB-lite"/>
    </source>
</evidence>
<gene>
    <name evidence="2" type="ORF">G2W53_004127</name>
</gene>
<feature type="compositionally biased region" description="Basic and acidic residues" evidence="1">
    <location>
        <begin position="201"/>
        <end position="212"/>
    </location>
</feature>
<evidence type="ECO:0000313" key="2">
    <source>
        <dbReference type="EMBL" id="KAF7841829.1"/>
    </source>
</evidence>
<evidence type="ECO:0000313" key="3">
    <source>
        <dbReference type="Proteomes" id="UP000634136"/>
    </source>
</evidence>
<feature type="region of interest" description="Disordered" evidence="1">
    <location>
        <begin position="185"/>
        <end position="280"/>
    </location>
</feature>
<reference evidence="2" key="1">
    <citation type="submission" date="2020-09" db="EMBL/GenBank/DDBJ databases">
        <title>Genome-Enabled Discovery of Anthraquinone Biosynthesis in Senna tora.</title>
        <authorList>
            <person name="Kang S.-H."/>
            <person name="Pandey R.P."/>
            <person name="Lee C.-M."/>
            <person name="Sim J.-S."/>
            <person name="Jeong J.-T."/>
            <person name="Choi B.-S."/>
            <person name="Jung M."/>
            <person name="Ginzburg D."/>
            <person name="Zhao K."/>
            <person name="Won S.Y."/>
            <person name="Oh T.-J."/>
            <person name="Yu Y."/>
            <person name="Kim N.-H."/>
            <person name="Lee O.R."/>
            <person name="Lee T.-H."/>
            <person name="Bashyal P."/>
            <person name="Kim T.-S."/>
            <person name="Lee W.-H."/>
            <person name="Kawkins C."/>
            <person name="Kim C.-K."/>
            <person name="Kim J.S."/>
            <person name="Ahn B.O."/>
            <person name="Rhee S.Y."/>
            <person name="Sohng J.K."/>
        </authorList>
    </citation>
    <scope>NUCLEOTIDE SEQUENCE</scope>
    <source>
        <tissue evidence="2">Leaf</tissue>
    </source>
</reference>
<protein>
    <submittedName>
        <fullName evidence="2">Uncharacterized protein</fullName>
    </submittedName>
</protein>
<name>A0A835CH08_9FABA</name>
<dbReference type="AlphaFoldDB" id="A0A835CH08"/>
<dbReference type="OrthoDB" id="848707at2759"/>
<sequence length="291" mass="32589">MASTAIVKTKGSDTSSAITKRAKLFLDNLAKERFESDFKSRGICASREVNFEFFAKELELSVFKLFTQIGWKPFLAIKEKIYPSLIREFYSNLVFSEEEGEPVGRSMLRGKRVDLTTDNIRSWVGVKKGVFKRYSSREPITMETYSIEKVANNLGGSPNGEVTLAQLGVNERLLAHVLFEEKEESVDSDATLYSESPGHQQIKEEPTEKDSDTSMFSSASDKAPIQDEHQAVSIQLAPEDESAPKNEPEYKHDPPATKKSPKAKPTSSEPLPQPPLAPLDEIHEHLKILIN</sequence>
<accession>A0A835CH08</accession>
<dbReference type="EMBL" id="JAAIUW010000002">
    <property type="protein sequence ID" value="KAF7841829.1"/>
    <property type="molecule type" value="Genomic_DNA"/>
</dbReference>
<keyword evidence="3" id="KW-1185">Reference proteome</keyword>
<feature type="compositionally biased region" description="Basic and acidic residues" evidence="1">
    <location>
        <begin position="242"/>
        <end position="256"/>
    </location>
</feature>